<feature type="compositionally biased region" description="Basic and acidic residues" evidence="10">
    <location>
        <begin position="1"/>
        <end position="11"/>
    </location>
</feature>
<keyword evidence="4" id="KW-0479">Metal-binding</keyword>
<dbReference type="InterPro" id="IPR013083">
    <property type="entry name" value="Znf_RING/FYVE/PHD"/>
</dbReference>
<dbReference type="VEuPathDB" id="CryptoDB:Cvel_21589"/>
<dbReference type="GO" id="GO:0008270">
    <property type="term" value="F:zinc ion binding"/>
    <property type="evidence" value="ECO:0007669"/>
    <property type="project" value="UniProtKB-KW"/>
</dbReference>
<feature type="compositionally biased region" description="Low complexity" evidence="10">
    <location>
        <begin position="84"/>
        <end position="98"/>
    </location>
</feature>
<dbReference type="GO" id="GO:0016567">
    <property type="term" value="P:protein ubiquitination"/>
    <property type="evidence" value="ECO:0007669"/>
    <property type="project" value="TreeGrafter"/>
</dbReference>
<feature type="region of interest" description="Disordered" evidence="10">
    <location>
        <begin position="1"/>
        <end position="102"/>
    </location>
</feature>
<evidence type="ECO:0000256" key="7">
    <source>
        <dbReference type="ARBA" id="ARBA00022833"/>
    </source>
</evidence>
<reference evidence="12" key="1">
    <citation type="submission" date="2014-11" db="EMBL/GenBank/DDBJ databases">
        <authorList>
            <person name="Otto D Thomas"/>
            <person name="Naeem Raeece"/>
        </authorList>
    </citation>
    <scope>NUCLEOTIDE SEQUENCE</scope>
</reference>
<dbReference type="PROSITE" id="PS51292">
    <property type="entry name" value="ZF_RING_CH"/>
    <property type="match status" value="1"/>
</dbReference>
<organism evidence="12">
    <name type="scientific">Chromera velia CCMP2878</name>
    <dbReference type="NCBI Taxonomy" id="1169474"/>
    <lineage>
        <taxon>Eukaryota</taxon>
        <taxon>Sar</taxon>
        <taxon>Alveolata</taxon>
        <taxon>Colpodellida</taxon>
        <taxon>Chromeraceae</taxon>
        <taxon>Chromera</taxon>
    </lineage>
</organism>
<evidence type="ECO:0000256" key="5">
    <source>
        <dbReference type="ARBA" id="ARBA00022771"/>
    </source>
</evidence>
<evidence type="ECO:0000256" key="2">
    <source>
        <dbReference type="ARBA" id="ARBA00022679"/>
    </source>
</evidence>
<feature type="compositionally biased region" description="Polar residues" evidence="10">
    <location>
        <begin position="31"/>
        <end position="40"/>
    </location>
</feature>
<keyword evidence="5" id="KW-0863">Zinc-finger</keyword>
<proteinExistence type="predicted"/>
<evidence type="ECO:0000256" key="9">
    <source>
        <dbReference type="ARBA" id="ARBA00023136"/>
    </source>
</evidence>
<feature type="region of interest" description="Disordered" evidence="10">
    <location>
        <begin position="557"/>
        <end position="605"/>
    </location>
</feature>
<name>A0A0G4GEZ3_9ALVE</name>
<evidence type="ECO:0000256" key="4">
    <source>
        <dbReference type="ARBA" id="ARBA00022723"/>
    </source>
</evidence>
<keyword evidence="9" id="KW-0472">Membrane</keyword>
<sequence length="605" mass="66047">MEVDSESREATEIVPPSGSARPPDSKETMEDTGTNVLGSSATTTANTTVPAAPLSGSAVSTLPVGGAPSETETDGEKEKNPTDPQQQPSSSVPNQSGPMHMDEAEEDDMCRYCFEGREDGPLLSPCNCAGGQKWVHLHCLRQWQRRVLVSQPTHPAFYEDDIRHQKCNVCGSQFTCPPPTRQELMLSFTGPELASLLDPTTIIASHEVFSAELERQIESAPLPIRFFSQSHRHWIRGVYLITSVTPDGEPIPLKINERDHLLSFISRIDADTLTIKYRDKSLRLVTKGALEGVDPSRVLSVLPRVSLPARLVLEPVDPPNCGDDGIAAVNLTRPIPDPIDSHRIEQAYARVCKKYPHARNVKLEHYIGGPCDKDEPVQCVVPGGGPNSPGWTTTSYIEEAIVVAHSRACRRYATQGDFGGGQSVRLKGLKSAASLNGQSGILLRFQGNTGRWEVRLPDGDGKAVKPDNLEPVYPDDGQWQGLVLVFWGDARWSRVQLLGEIARGHWGLCRSTVAELIARPPDRLQGLQGRLAFAPVTEMTEEFMKKQMEMARAVHLRDEPQEGGEGEDEEDAEELGWIAEMAVPDDEPAPPEGGHAGGGGEARPT</sequence>
<dbReference type="SUPFAM" id="SSF57850">
    <property type="entry name" value="RING/U-box"/>
    <property type="match status" value="1"/>
</dbReference>
<keyword evidence="6" id="KW-0833">Ubl conjugation pathway</keyword>
<keyword evidence="2" id="KW-0808">Transferase</keyword>
<dbReference type="GO" id="GO:0004842">
    <property type="term" value="F:ubiquitin-protein transferase activity"/>
    <property type="evidence" value="ECO:0007669"/>
    <property type="project" value="TreeGrafter"/>
</dbReference>
<evidence type="ECO:0000256" key="10">
    <source>
        <dbReference type="SAM" id="MobiDB-lite"/>
    </source>
</evidence>
<feature type="domain" description="RING-CH-type" evidence="11">
    <location>
        <begin position="102"/>
        <end position="177"/>
    </location>
</feature>
<evidence type="ECO:0000256" key="3">
    <source>
        <dbReference type="ARBA" id="ARBA00022692"/>
    </source>
</evidence>
<keyword evidence="7" id="KW-0862">Zinc</keyword>
<dbReference type="SMART" id="SM00744">
    <property type="entry name" value="RINGv"/>
    <property type="match status" value="1"/>
</dbReference>
<accession>A0A0G4GEZ3</accession>
<gene>
    <name evidence="12" type="ORF">Cvel_21589</name>
</gene>
<feature type="compositionally biased region" description="Low complexity" evidence="10">
    <location>
        <begin position="41"/>
        <end position="53"/>
    </location>
</feature>
<comment type="subcellular location">
    <subcellularLocation>
        <location evidence="1">Membrane</location>
        <topology evidence="1">Multi-pass membrane protein</topology>
    </subcellularLocation>
</comment>
<dbReference type="GO" id="GO:0016020">
    <property type="term" value="C:membrane"/>
    <property type="evidence" value="ECO:0007669"/>
    <property type="project" value="UniProtKB-SubCell"/>
</dbReference>
<dbReference type="InterPro" id="IPR011016">
    <property type="entry name" value="Znf_RING-CH"/>
</dbReference>
<dbReference type="PANTHER" id="PTHR46065:SF3">
    <property type="entry name" value="FI20425P1"/>
    <property type="match status" value="1"/>
</dbReference>
<dbReference type="Pfam" id="PF12906">
    <property type="entry name" value="RINGv"/>
    <property type="match status" value="1"/>
</dbReference>
<dbReference type="PANTHER" id="PTHR46065">
    <property type="entry name" value="E3 UBIQUITIN-PROTEIN LIGASE MARCH 2/3 FAMILY MEMBER"/>
    <property type="match status" value="1"/>
</dbReference>
<feature type="compositionally biased region" description="Gly residues" evidence="10">
    <location>
        <begin position="594"/>
        <end position="605"/>
    </location>
</feature>
<keyword evidence="3" id="KW-0812">Transmembrane</keyword>
<evidence type="ECO:0000259" key="11">
    <source>
        <dbReference type="PROSITE" id="PS51292"/>
    </source>
</evidence>
<evidence type="ECO:0000313" key="12">
    <source>
        <dbReference type="EMBL" id="CEM28043.1"/>
    </source>
</evidence>
<dbReference type="EMBL" id="CDMZ01001146">
    <property type="protein sequence ID" value="CEM28043.1"/>
    <property type="molecule type" value="Genomic_DNA"/>
</dbReference>
<dbReference type="CDD" id="cd16495">
    <property type="entry name" value="RING_CH-C4HC3_MARCH"/>
    <property type="match status" value="1"/>
</dbReference>
<evidence type="ECO:0000256" key="6">
    <source>
        <dbReference type="ARBA" id="ARBA00022786"/>
    </source>
</evidence>
<keyword evidence="8" id="KW-1133">Transmembrane helix</keyword>
<feature type="compositionally biased region" description="Acidic residues" evidence="10">
    <location>
        <begin position="561"/>
        <end position="574"/>
    </location>
</feature>
<protein>
    <recommendedName>
        <fullName evidence="11">RING-CH-type domain-containing protein</fullName>
    </recommendedName>
</protein>
<evidence type="ECO:0000256" key="1">
    <source>
        <dbReference type="ARBA" id="ARBA00004141"/>
    </source>
</evidence>
<dbReference type="Gene3D" id="3.30.40.10">
    <property type="entry name" value="Zinc/RING finger domain, C3HC4 (zinc finger)"/>
    <property type="match status" value="1"/>
</dbReference>
<dbReference type="AlphaFoldDB" id="A0A0G4GEZ3"/>
<evidence type="ECO:0000256" key="8">
    <source>
        <dbReference type="ARBA" id="ARBA00022989"/>
    </source>
</evidence>